<dbReference type="PANTHER" id="PTHR11848:SF310">
    <property type="entry name" value="PROTEIN 60A-RELATED"/>
    <property type="match status" value="1"/>
</dbReference>
<proteinExistence type="inferred from homology"/>
<dbReference type="GO" id="GO:0005615">
    <property type="term" value="C:extracellular space"/>
    <property type="evidence" value="ECO:0007669"/>
    <property type="project" value="TreeGrafter"/>
</dbReference>
<keyword evidence="3" id="KW-0964">Secreted</keyword>
<organism evidence="10 11">
    <name type="scientific">Mesorhabditis belari</name>
    <dbReference type="NCBI Taxonomy" id="2138241"/>
    <lineage>
        <taxon>Eukaryota</taxon>
        <taxon>Metazoa</taxon>
        <taxon>Ecdysozoa</taxon>
        <taxon>Nematoda</taxon>
        <taxon>Chromadorea</taxon>
        <taxon>Rhabditida</taxon>
        <taxon>Rhabditina</taxon>
        <taxon>Rhabditomorpha</taxon>
        <taxon>Rhabditoidea</taxon>
        <taxon>Rhabditidae</taxon>
        <taxon>Mesorhabditinae</taxon>
        <taxon>Mesorhabditis</taxon>
    </lineage>
</organism>
<evidence type="ECO:0000256" key="6">
    <source>
        <dbReference type="ARBA" id="ARBA00023157"/>
    </source>
</evidence>
<dbReference type="GO" id="GO:0008083">
    <property type="term" value="F:growth factor activity"/>
    <property type="evidence" value="ECO:0007669"/>
    <property type="project" value="UniProtKB-KW"/>
</dbReference>
<dbReference type="Pfam" id="PF00019">
    <property type="entry name" value="TGF_beta"/>
    <property type="match status" value="1"/>
</dbReference>
<evidence type="ECO:0000256" key="8">
    <source>
        <dbReference type="RuleBase" id="RU000354"/>
    </source>
</evidence>
<evidence type="ECO:0000256" key="4">
    <source>
        <dbReference type="ARBA" id="ARBA00022729"/>
    </source>
</evidence>
<dbReference type="InterPro" id="IPR001839">
    <property type="entry name" value="TGF-b_C"/>
</dbReference>
<dbReference type="InterPro" id="IPR017948">
    <property type="entry name" value="TGFb_CS"/>
</dbReference>
<dbReference type="AlphaFoldDB" id="A0AAF3EBW1"/>
<evidence type="ECO:0000259" key="9">
    <source>
        <dbReference type="PROSITE" id="PS51362"/>
    </source>
</evidence>
<keyword evidence="6" id="KW-1015">Disulfide bond</keyword>
<keyword evidence="10" id="KW-1185">Reference proteome</keyword>
<sequence>MYVDFKEFNWYVCILSPIGYNAFKCVGECSNPLPARLNATNHAVIQSLLNSLNPEIPGPYCNHDEMLVEAGGCR</sequence>
<dbReference type="SMART" id="SM00204">
    <property type="entry name" value="TGFB"/>
    <property type="match status" value="1"/>
</dbReference>
<keyword evidence="4" id="KW-0732">Signal</keyword>
<evidence type="ECO:0000313" key="11">
    <source>
        <dbReference type="WBParaSite" id="MBELARI_LOCUS11425"/>
    </source>
</evidence>
<evidence type="ECO:0000256" key="7">
    <source>
        <dbReference type="ARBA" id="ARBA00023180"/>
    </source>
</evidence>
<dbReference type="Proteomes" id="UP000887575">
    <property type="component" value="Unassembled WGS sequence"/>
</dbReference>
<comment type="similarity">
    <text evidence="2 8">Belongs to the TGF-beta family.</text>
</comment>
<name>A0AAF3EBW1_9BILA</name>
<dbReference type="PROSITE" id="PS51362">
    <property type="entry name" value="TGF_BETA_2"/>
    <property type="match status" value="1"/>
</dbReference>
<dbReference type="WBParaSite" id="MBELARI_LOCUS11425">
    <property type="protein sequence ID" value="MBELARI_LOCUS11425"/>
    <property type="gene ID" value="MBELARI_LOCUS11425"/>
</dbReference>
<evidence type="ECO:0000256" key="5">
    <source>
        <dbReference type="ARBA" id="ARBA00023030"/>
    </source>
</evidence>
<evidence type="ECO:0000313" key="10">
    <source>
        <dbReference type="Proteomes" id="UP000887575"/>
    </source>
</evidence>
<keyword evidence="7" id="KW-0325">Glycoprotein</keyword>
<dbReference type="InterPro" id="IPR015615">
    <property type="entry name" value="TGF-beta-rel"/>
</dbReference>
<protein>
    <recommendedName>
        <fullName evidence="9">TGF-beta family profile domain-containing protein</fullName>
    </recommendedName>
</protein>
<evidence type="ECO:0000256" key="2">
    <source>
        <dbReference type="ARBA" id="ARBA00006656"/>
    </source>
</evidence>
<dbReference type="Gene3D" id="2.10.90.10">
    <property type="entry name" value="Cystine-knot cytokines"/>
    <property type="match status" value="1"/>
</dbReference>
<comment type="subcellular location">
    <subcellularLocation>
        <location evidence="1">Secreted</location>
    </subcellularLocation>
</comment>
<keyword evidence="5 8" id="KW-0339">Growth factor</keyword>
<dbReference type="PROSITE" id="PS00250">
    <property type="entry name" value="TGF_BETA_1"/>
    <property type="match status" value="1"/>
</dbReference>
<dbReference type="InterPro" id="IPR029034">
    <property type="entry name" value="Cystine-knot_cytokine"/>
</dbReference>
<accession>A0AAF3EBW1</accession>
<dbReference type="GO" id="GO:0005125">
    <property type="term" value="F:cytokine activity"/>
    <property type="evidence" value="ECO:0007669"/>
    <property type="project" value="TreeGrafter"/>
</dbReference>
<reference evidence="11" key="1">
    <citation type="submission" date="2024-02" db="UniProtKB">
        <authorList>
            <consortium name="WormBaseParasite"/>
        </authorList>
    </citation>
    <scope>IDENTIFICATION</scope>
</reference>
<feature type="domain" description="TGF-beta family profile" evidence="9">
    <location>
        <begin position="1"/>
        <end position="74"/>
    </location>
</feature>
<dbReference type="PANTHER" id="PTHR11848">
    <property type="entry name" value="TGF-BETA FAMILY"/>
    <property type="match status" value="1"/>
</dbReference>
<evidence type="ECO:0000256" key="1">
    <source>
        <dbReference type="ARBA" id="ARBA00004613"/>
    </source>
</evidence>
<dbReference type="SUPFAM" id="SSF57501">
    <property type="entry name" value="Cystine-knot cytokines"/>
    <property type="match status" value="1"/>
</dbReference>
<evidence type="ECO:0000256" key="3">
    <source>
        <dbReference type="ARBA" id="ARBA00022525"/>
    </source>
</evidence>